<feature type="domain" description="Tll0287-like" evidence="1">
    <location>
        <begin position="78"/>
        <end position="204"/>
    </location>
</feature>
<dbReference type="EMBL" id="CP036525">
    <property type="protein sequence ID" value="QDT04797.1"/>
    <property type="molecule type" value="Genomic_DNA"/>
</dbReference>
<evidence type="ECO:0000259" key="1">
    <source>
        <dbReference type="Pfam" id="PF11845"/>
    </source>
</evidence>
<keyword evidence="3" id="KW-1185">Reference proteome</keyword>
<organism evidence="2 3">
    <name type="scientific">Rubripirellula lacrimiformis</name>
    <dbReference type="NCBI Taxonomy" id="1930273"/>
    <lineage>
        <taxon>Bacteria</taxon>
        <taxon>Pseudomonadati</taxon>
        <taxon>Planctomycetota</taxon>
        <taxon>Planctomycetia</taxon>
        <taxon>Pirellulales</taxon>
        <taxon>Pirellulaceae</taxon>
        <taxon>Rubripirellula</taxon>
    </lineage>
</organism>
<dbReference type="Pfam" id="PF11845">
    <property type="entry name" value="Tll0287-like"/>
    <property type="match status" value="1"/>
</dbReference>
<dbReference type="InterPro" id="IPR021796">
    <property type="entry name" value="Tll0287-like_dom"/>
</dbReference>
<gene>
    <name evidence="2" type="ORF">K227x_31940</name>
</gene>
<evidence type="ECO:0000313" key="2">
    <source>
        <dbReference type="EMBL" id="QDT04797.1"/>
    </source>
</evidence>
<sequence length="206" mass="22207">MKRTVIRSPLPLACVLTTIALMGCGQKDISVSEPNTQDTADTTAVVAGELPSEEDQQSMLAAKDALFQKLSGRLMQAMGQQGPAAAIQVCQKEASQMAAEVGQATGMRIGRTGVRLRNPQNQPPAWAKPLTEQRIDTATFVKLDNGDSAALLPIKLQSQCLMCHGPEDQIAPIISDQLAKLYPADKATGFREGELRGWFWVQMPSS</sequence>
<dbReference type="PROSITE" id="PS51257">
    <property type="entry name" value="PROKAR_LIPOPROTEIN"/>
    <property type="match status" value="1"/>
</dbReference>
<proteinExistence type="predicted"/>
<dbReference type="KEGG" id="rlc:K227x_31940"/>
<dbReference type="Proteomes" id="UP000318538">
    <property type="component" value="Chromosome"/>
</dbReference>
<reference evidence="2 3" key="1">
    <citation type="submission" date="2019-02" db="EMBL/GenBank/DDBJ databases">
        <title>Deep-cultivation of Planctomycetes and their phenomic and genomic characterization uncovers novel biology.</title>
        <authorList>
            <person name="Wiegand S."/>
            <person name="Jogler M."/>
            <person name="Boedeker C."/>
            <person name="Pinto D."/>
            <person name="Vollmers J."/>
            <person name="Rivas-Marin E."/>
            <person name="Kohn T."/>
            <person name="Peeters S.H."/>
            <person name="Heuer A."/>
            <person name="Rast P."/>
            <person name="Oberbeckmann S."/>
            <person name="Bunk B."/>
            <person name="Jeske O."/>
            <person name="Meyerdierks A."/>
            <person name="Storesund J.E."/>
            <person name="Kallscheuer N."/>
            <person name="Luecker S."/>
            <person name="Lage O.M."/>
            <person name="Pohl T."/>
            <person name="Merkel B.J."/>
            <person name="Hornburger P."/>
            <person name="Mueller R.-W."/>
            <person name="Bruemmer F."/>
            <person name="Labrenz M."/>
            <person name="Spormann A.M."/>
            <person name="Op den Camp H."/>
            <person name="Overmann J."/>
            <person name="Amann R."/>
            <person name="Jetten M.S.M."/>
            <person name="Mascher T."/>
            <person name="Medema M.H."/>
            <person name="Devos D.P."/>
            <person name="Kaster A.-K."/>
            <person name="Ovreas L."/>
            <person name="Rohde M."/>
            <person name="Galperin M.Y."/>
            <person name="Jogler C."/>
        </authorList>
    </citation>
    <scope>NUCLEOTIDE SEQUENCE [LARGE SCALE GENOMIC DNA]</scope>
    <source>
        <strain evidence="2 3">K22_7</strain>
    </source>
</reference>
<name>A0A517NCE0_9BACT</name>
<dbReference type="AlphaFoldDB" id="A0A517NCE0"/>
<dbReference type="RefSeq" id="WP_246146818.1">
    <property type="nucleotide sequence ID" value="NZ_CP036525.1"/>
</dbReference>
<evidence type="ECO:0000313" key="3">
    <source>
        <dbReference type="Proteomes" id="UP000318538"/>
    </source>
</evidence>
<protein>
    <recommendedName>
        <fullName evidence="1">Tll0287-like domain-containing protein</fullName>
    </recommendedName>
</protein>
<accession>A0A517NCE0</accession>